<proteinExistence type="predicted"/>
<dbReference type="RefSeq" id="WP_275090171.1">
    <property type="nucleotide sequence ID" value="NZ_CP119078.1"/>
</dbReference>
<dbReference type="Proteomes" id="UP001222087">
    <property type="component" value="Chromosome"/>
</dbReference>
<evidence type="ECO:0000313" key="2">
    <source>
        <dbReference type="Proteomes" id="UP001222087"/>
    </source>
</evidence>
<accession>A0ABY8AV49</accession>
<name>A0ABY8AV49_9GAMM</name>
<dbReference type="EMBL" id="CP119078">
    <property type="protein sequence ID" value="WED44353.1"/>
    <property type="molecule type" value="Genomic_DNA"/>
</dbReference>
<gene>
    <name evidence="1" type="ORF">PXX05_06080</name>
</gene>
<sequence>MKRGRQSQSNGISVSEACFNDLHRHNAITEEIWMPKEKGNQAGVILIDKNFKKTYVKRYESQDYNNNELTDLVIFMLAKSCGVRVPAVRLVYTAEYAYLFSADMNGTKSEIKNYTYQDLDKWEHSDFDMSTYGQGFFTNKKENFHIDKIATAGLLILSVVLNLTDLSNANLGIVLSEKPVQRKAKIALIDFCCRDKTTLSGDYADSLKAFILERVRSKNTYLFELGKTLSDSSYYLAFEKIVANFMPSLDVALHIINASTNTIKQKDALANLTFWQKNLGSLLGLVDYSKQPTAFV</sequence>
<protein>
    <submittedName>
        <fullName evidence="1">Uncharacterized protein</fullName>
    </submittedName>
</protein>
<organism evidence="1 2">
    <name type="scientific">Legionella cardiaca</name>
    <dbReference type="NCBI Taxonomy" id="1071983"/>
    <lineage>
        <taxon>Bacteria</taxon>
        <taxon>Pseudomonadati</taxon>
        <taxon>Pseudomonadota</taxon>
        <taxon>Gammaproteobacteria</taxon>
        <taxon>Legionellales</taxon>
        <taxon>Legionellaceae</taxon>
        <taxon>Legionella</taxon>
    </lineage>
</organism>
<keyword evidence="2" id="KW-1185">Reference proteome</keyword>
<reference evidence="1 2" key="1">
    <citation type="submission" date="2023-02" db="EMBL/GenBank/DDBJ databases">
        <title>Genome Sequence of L. cardiaca H63T.</title>
        <authorList>
            <person name="Lopez A.E."/>
            <person name="Cianciotto N.P."/>
        </authorList>
    </citation>
    <scope>NUCLEOTIDE SEQUENCE [LARGE SCALE GENOMIC DNA]</scope>
    <source>
        <strain evidence="1 2">H63</strain>
    </source>
</reference>
<evidence type="ECO:0000313" key="1">
    <source>
        <dbReference type="EMBL" id="WED44353.1"/>
    </source>
</evidence>